<evidence type="ECO:0000313" key="6">
    <source>
        <dbReference type="Proteomes" id="UP000272942"/>
    </source>
</evidence>
<evidence type="ECO:0000259" key="4">
    <source>
        <dbReference type="PROSITE" id="PS50835"/>
    </source>
</evidence>
<evidence type="ECO:0000313" key="5">
    <source>
        <dbReference type="EMBL" id="VDP66381.1"/>
    </source>
</evidence>
<dbReference type="WBParaSite" id="ECPE_0000240701-mRNA-1">
    <property type="protein sequence ID" value="ECPE_0000240701-mRNA-1"/>
    <property type="gene ID" value="ECPE_0000240701"/>
</dbReference>
<name>A0A183A622_9TREM</name>
<organism evidence="7">
    <name type="scientific">Echinostoma caproni</name>
    <dbReference type="NCBI Taxonomy" id="27848"/>
    <lineage>
        <taxon>Eukaryota</taxon>
        <taxon>Metazoa</taxon>
        <taxon>Spiralia</taxon>
        <taxon>Lophotrochozoa</taxon>
        <taxon>Platyhelminthes</taxon>
        <taxon>Trematoda</taxon>
        <taxon>Digenea</taxon>
        <taxon>Plagiorchiida</taxon>
        <taxon>Echinostomata</taxon>
        <taxon>Echinostomatoidea</taxon>
        <taxon>Echinostomatidae</taxon>
        <taxon>Echinostoma</taxon>
    </lineage>
</organism>
<dbReference type="InterPro" id="IPR013106">
    <property type="entry name" value="Ig_V-set"/>
</dbReference>
<dbReference type="Pfam" id="PF08205">
    <property type="entry name" value="C2-set_2"/>
    <property type="match status" value="1"/>
</dbReference>
<reference evidence="7" key="1">
    <citation type="submission" date="2016-06" db="UniProtKB">
        <authorList>
            <consortium name="WormBaseParasite"/>
        </authorList>
    </citation>
    <scope>IDENTIFICATION</scope>
</reference>
<evidence type="ECO:0000256" key="3">
    <source>
        <dbReference type="ARBA" id="ARBA00023157"/>
    </source>
</evidence>
<dbReference type="InterPro" id="IPR036179">
    <property type="entry name" value="Ig-like_dom_sf"/>
</dbReference>
<keyword evidence="1" id="KW-0812">Transmembrane</keyword>
<feature type="domain" description="Ig-like" evidence="4">
    <location>
        <begin position="81"/>
        <end position="196"/>
    </location>
</feature>
<dbReference type="Pfam" id="PF07686">
    <property type="entry name" value="V-set"/>
    <property type="match status" value="1"/>
</dbReference>
<dbReference type="Gene3D" id="2.60.40.10">
    <property type="entry name" value="Immunoglobulins"/>
    <property type="match status" value="2"/>
</dbReference>
<evidence type="ECO:0000313" key="7">
    <source>
        <dbReference type="WBParaSite" id="ECPE_0000240701-mRNA-1"/>
    </source>
</evidence>
<accession>A0A183A622</accession>
<dbReference type="PANTHER" id="PTHR45889:SF8">
    <property type="entry name" value="IG-LIKE DOMAIN-CONTAINING PROTEIN"/>
    <property type="match status" value="1"/>
</dbReference>
<keyword evidence="2" id="KW-1133">Transmembrane helix</keyword>
<dbReference type="SUPFAM" id="SSF48726">
    <property type="entry name" value="Immunoglobulin"/>
    <property type="match status" value="2"/>
</dbReference>
<dbReference type="EMBL" id="UZAN01039592">
    <property type="protein sequence ID" value="VDP66381.1"/>
    <property type="molecule type" value="Genomic_DNA"/>
</dbReference>
<dbReference type="InterPro" id="IPR013162">
    <property type="entry name" value="CD80_C2-set"/>
</dbReference>
<reference evidence="5 6" key="2">
    <citation type="submission" date="2018-11" db="EMBL/GenBank/DDBJ databases">
        <authorList>
            <consortium name="Pathogen Informatics"/>
        </authorList>
    </citation>
    <scope>NUCLEOTIDE SEQUENCE [LARGE SCALE GENOMIC DNA]</scope>
    <source>
        <strain evidence="5 6">Egypt</strain>
    </source>
</reference>
<sequence>MGVFREVQGYDRSIPGYQRYRIIGDVGRGEHTLQIMDVQLEDAGEYECQVTPVPANNHPLLRRKTELIVLIKPSVPSILYPDVPPPDKQLIISKPDPILRITVLCVAVGGSPPPNFSWILNNQEIPQLKTTPSPRRTAHIQNPWIKLDPVIETQSETGQSRLTLLKSGLKDGDQLMCSVTNAATQLHHDPHQRNLTTHVTIRVHTPPGPPRIISPETDHVYLEGEELKAICVASPPGNPLGGLFWRWLLHPIQVDDPSIGQVSGIGGRGGARLSDYSSVEAYLHTLDAAGSPSGMVGEKTATTTGTYHTLAPISEDVQPLHYTLNKDKDQLVNTLVIPRITRRYHAANQTTTAATAAAGGGGGGGYVSLSLWHTHTLNSETCICVGYVLNVAEEMS</sequence>
<dbReference type="PANTHER" id="PTHR45889">
    <property type="entry name" value="IG-LIKE DOMAIN-CONTAINING PROTEIN"/>
    <property type="match status" value="1"/>
</dbReference>
<dbReference type="OrthoDB" id="10028801at2759"/>
<dbReference type="PROSITE" id="PS50835">
    <property type="entry name" value="IG_LIKE"/>
    <property type="match status" value="1"/>
</dbReference>
<gene>
    <name evidence="5" type="ORF">ECPE_LOCUS2407</name>
</gene>
<keyword evidence="2" id="KW-0472">Membrane</keyword>
<dbReference type="InterPro" id="IPR013783">
    <property type="entry name" value="Ig-like_fold"/>
</dbReference>
<keyword evidence="6" id="KW-1185">Reference proteome</keyword>
<evidence type="ECO:0000256" key="1">
    <source>
        <dbReference type="ARBA" id="ARBA00022692"/>
    </source>
</evidence>
<keyword evidence="3" id="KW-1015">Disulfide bond</keyword>
<proteinExistence type="predicted"/>
<evidence type="ECO:0000256" key="2">
    <source>
        <dbReference type="ARBA" id="ARBA00022989"/>
    </source>
</evidence>
<dbReference type="InterPro" id="IPR007110">
    <property type="entry name" value="Ig-like_dom"/>
</dbReference>
<dbReference type="AlphaFoldDB" id="A0A183A622"/>
<dbReference type="Proteomes" id="UP000272942">
    <property type="component" value="Unassembled WGS sequence"/>
</dbReference>
<protein>
    <submittedName>
        <fullName evidence="7">Ig-like domain-containing protein</fullName>
    </submittedName>
</protein>